<dbReference type="Proteomes" id="UP001295444">
    <property type="component" value="Chromosome 02"/>
</dbReference>
<sequence length="216" mass="25000">TTLPHFTNTALPQWVLMEKQAIKPFDVPTIMWLPKKFRPETPQMPSQLKIAVRAWDKLRHKLVTPLSPATPLNTITYCIPTFNAKPWIAKGVTHLHQILAHNKLKTFPTLQKEFHIPEASQFSHIQLSSFIRKHTEKSSAPDDNPLGMTKWEQTTTRGSWAPTFKPLSWCYQLIRPTQHFADSNPAKHWAQDLQCHISKDQWERAIVTTKKLIKSE</sequence>
<dbReference type="AlphaFoldDB" id="A0AAD1VRH1"/>
<feature type="non-terminal residue" evidence="1">
    <location>
        <position position="216"/>
    </location>
</feature>
<reference evidence="1" key="1">
    <citation type="submission" date="2022-03" db="EMBL/GenBank/DDBJ databases">
        <authorList>
            <person name="Alioto T."/>
            <person name="Alioto T."/>
            <person name="Gomez Garrido J."/>
        </authorList>
    </citation>
    <scope>NUCLEOTIDE SEQUENCE</scope>
</reference>
<accession>A0AAD1VRH1</accession>
<gene>
    <name evidence="1" type="ORF">PECUL_23A048698</name>
</gene>
<name>A0AAD1VRH1_PELCU</name>
<dbReference type="EMBL" id="OW240913">
    <property type="protein sequence ID" value="CAH2252112.1"/>
    <property type="molecule type" value="Genomic_DNA"/>
</dbReference>
<evidence type="ECO:0000313" key="2">
    <source>
        <dbReference type="Proteomes" id="UP001295444"/>
    </source>
</evidence>
<proteinExistence type="predicted"/>
<evidence type="ECO:0000313" key="1">
    <source>
        <dbReference type="EMBL" id="CAH2252112.1"/>
    </source>
</evidence>
<feature type="non-terminal residue" evidence="1">
    <location>
        <position position="1"/>
    </location>
</feature>
<protein>
    <submittedName>
        <fullName evidence="1">Uncharacterized protein</fullName>
    </submittedName>
</protein>
<organism evidence="1 2">
    <name type="scientific">Pelobates cultripes</name>
    <name type="common">Western spadefoot toad</name>
    <dbReference type="NCBI Taxonomy" id="61616"/>
    <lineage>
        <taxon>Eukaryota</taxon>
        <taxon>Metazoa</taxon>
        <taxon>Chordata</taxon>
        <taxon>Craniata</taxon>
        <taxon>Vertebrata</taxon>
        <taxon>Euteleostomi</taxon>
        <taxon>Amphibia</taxon>
        <taxon>Batrachia</taxon>
        <taxon>Anura</taxon>
        <taxon>Pelobatoidea</taxon>
        <taxon>Pelobatidae</taxon>
        <taxon>Pelobates</taxon>
    </lineage>
</organism>
<keyword evidence="2" id="KW-1185">Reference proteome</keyword>